<proteinExistence type="predicted"/>
<name>A0A0B2VCJ3_TOXCA</name>
<gene>
    <name evidence="1" type="ORF">Tcan_11887</name>
</gene>
<comment type="caution">
    <text evidence="1">The sequence shown here is derived from an EMBL/GenBank/DDBJ whole genome shotgun (WGS) entry which is preliminary data.</text>
</comment>
<accession>A0A0B2VCJ3</accession>
<keyword evidence="2" id="KW-1185">Reference proteome</keyword>
<evidence type="ECO:0000313" key="1">
    <source>
        <dbReference type="EMBL" id="KHN79223.1"/>
    </source>
</evidence>
<dbReference type="AlphaFoldDB" id="A0A0B2VCJ3"/>
<reference evidence="1 2" key="1">
    <citation type="submission" date="2014-11" db="EMBL/GenBank/DDBJ databases">
        <title>Genetic blueprint of the zoonotic pathogen Toxocara canis.</title>
        <authorList>
            <person name="Zhu X.-Q."/>
            <person name="Korhonen P.K."/>
            <person name="Cai H."/>
            <person name="Young N.D."/>
            <person name="Nejsum P."/>
            <person name="von Samson-Himmelstjerna G."/>
            <person name="Boag P.R."/>
            <person name="Tan P."/>
            <person name="Li Q."/>
            <person name="Min J."/>
            <person name="Yang Y."/>
            <person name="Wang X."/>
            <person name="Fang X."/>
            <person name="Hall R.S."/>
            <person name="Hofmann A."/>
            <person name="Sternberg P.W."/>
            <person name="Jex A.R."/>
            <person name="Gasser R.B."/>
        </authorList>
    </citation>
    <scope>NUCLEOTIDE SEQUENCE [LARGE SCALE GENOMIC DNA]</scope>
    <source>
        <strain evidence="1">PN_DK_2014</strain>
    </source>
</reference>
<dbReference type="EMBL" id="JPKZ01001930">
    <property type="protein sequence ID" value="KHN79223.1"/>
    <property type="molecule type" value="Genomic_DNA"/>
</dbReference>
<dbReference type="Proteomes" id="UP000031036">
    <property type="component" value="Unassembled WGS sequence"/>
</dbReference>
<evidence type="ECO:0000313" key="2">
    <source>
        <dbReference type="Proteomes" id="UP000031036"/>
    </source>
</evidence>
<organism evidence="1 2">
    <name type="scientific">Toxocara canis</name>
    <name type="common">Canine roundworm</name>
    <dbReference type="NCBI Taxonomy" id="6265"/>
    <lineage>
        <taxon>Eukaryota</taxon>
        <taxon>Metazoa</taxon>
        <taxon>Ecdysozoa</taxon>
        <taxon>Nematoda</taxon>
        <taxon>Chromadorea</taxon>
        <taxon>Rhabditida</taxon>
        <taxon>Spirurina</taxon>
        <taxon>Ascaridomorpha</taxon>
        <taxon>Ascaridoidea</taxon>
        <taxon>Toxocaridae</taxon>
        <taxon>Toxocara</taxon>
    </lineage>
</organism>
<sequence length="100" mass="11170">MTSEQTSIRKQPQDPGNGYAFPYAASRWKQATFEWFLADANKRSVMRSVTDEHGNLIYSNVLMQPAFSTTHQDSKPAAALATSNTLTPTRFIPPTTTVFE</sequence>
<protein>
    <submittedName>
        <fullName evidence="1">Uncharacterized protein</fullName>
    </submittedName>
</protein>